<reference evidence="2" key="1">
    <citation type="journal article" date="2016" name="Genome Announc.">
        <title>Draft genomes of two strains of Paenibacillus glucanolyticus with capability to degrade lignocellulose.</title>
        <authorList>
            <person name="Mathews S.L."/>
            <person name="Pawlak J."/>
            <person name="Grunden A.M."/>
        </authorList>
    </citation>
    <scope>NUCLEOTIDE SEQUENCE [LARGE SCALE GENOMIC DNA]</scope>
    <source>
        <strain evidence="2">SLM1</strain>
    </source>
</reference>
<keyword evidence="3" id="KW-1185">Reference proteome</keyword>
<evidence type="ECO:0000313" key="3">
    <source>
        <dbReference type="Proteomes" id="UP000076796"/>
    </source>
</evidence>
<dbReference type="AlphaFoldDB" id="A0A163GT21"/>
<dbReference type="Pfam" id="PF01541">
    <property type="entry name" value="GIY-YIG"/>
    <property type="match status" value="1"/>
</dbReference>
<dbReference type="InterPro" id="IPR000305">
    <property type="entry name" value="GIY-YIG_endonuc"/>
</dbReference>
<proteinExistence type="predicted"/>
<dbReference type="PROSITE" id="PS50164">
    <property type="entry name" value="GIY_YIG"/>
    <property type="match status" value="1"/>
</dbReference>
<dbReference type="InterPro" id="IPR035901">
    <property type="entry name" value="GIY-YIG_endonuc_sf"/>
</dbReference>
<dbReference type="CDD" id="cd00719">
    <property type="entry name" value="GIY-YIG_SF"/>
    <property type="match status" value="1"/>
</dbReference>
<dbReference type="Gene3D" id="3.40.1440.10">
    <property type="entry name" value="GIY-YIG endonuclease"/>
    <property type="match status" value="1"/>
</dbReference>
<gene>
    <name evidence="2" type="ORF">AWU65_03885</name>
</gene>
<comment type="caution">
    <text evidence="2">The sequence shown here is derived from an EMBL/GenBank/DDBJ whole genome shotgun (WGS) entry which is preliminary data.</text>
</comment>
<dbReference type="EMBL" id="LWMH01000001">
    <property type="protein sequence ID" value="KZS45132.1"/>
    <property type="molecule type" value="Genomic_DNA"/>
</dbReference>
<sequence>MKSNSNYYWIRIFDYIYERDHLENEKGTMLDEFYLKGIADREEVKLQVRERYCSNSKENLRFAKPKKGNNGIYAIVMESTKFYYDRFYCQLDSICFFCNKPIKGKASEFPREFIGEGLFYSPNDDVFSDFNKSAFFCSNECKKDFNIVKRNNEGEFQVKEEGNDGNTFGYVYLIYNREQNTYYIGQTRFLPFFRWQEHIKSGKKGDISDLTFSVLANVNRNRSLTDDQNQHYLNSIESWWIQKYKLEQYNVSNITKPKITVEDLKDRFREMVEGQPLLF</sequence>
<dbReference type="RefSeq" id="WP_063477636.1">
    <property type="nucleotide sequence ID" value="NZ_JBCMWP010000019.1"/>
</dbReference>
<organism evidence="2 3">
    <name type="scientific">Paenibacillus glucanolyticus</name>
    <dbReference type="NCBI Taxonomy" id="59843"/>
    <lineage>
        <taxon>Bacteria</taxon>
        <taxon>Bacillati</taxon>
        <taxon>Bacillota</taxon>
        <taxon>Bacilli</taxon>
        <taxon>Bacillales</taxon>
        <taxon>Paenibacillaceae</taxon>
        <taxon>Paenibacillus</taxon>
    </lineage>
</organism>
<dbReference type="Proteomes" id="UP000076796">
    <property type="component" value="Unassembled WGS sequence"/>
</dbReference>
<feature type="domain" description="GIY-YIG" evidence="1">
    <location>
        <begin position="167"/>
        <end position="251"/>
    </location>
</feature>
<name>A0A163GT21_9BACL</name>
<evidence type="ECO:0000259" key="1">
    <source>
        <dbReference type="PROSITE" id="PS50164"/>
    </source>
</evidence>
<accession>A0A163GT21</accession>
<dbReference type="OrthoDB" id="2665200at2"/>
<evidence type="ECO:0000313" key="2">
    <source>
        <dbReference type="EMBL" id="KZS45132.1"/>
    </source>
</evidence>
<protein>
    <recommendedName>
        <fullName evidence="1">GIY-YIG domain-containing protein</fullName>
    </recommendedName>
</protein>